<evidence type="ECO:0000313" key="4">
    <source>
        <dbReference type="EMBL" id="AGB02393.1"/>
    </source>
</evidence>
<feature type="transmembrane region" description="Helical" evidence="2">
    <location>
        <begin position="324"/>
        <end position="341"/>
    </location>
</feature>
<dbReference type="HOGENOM" id="CLU_803181_0_0_2"/>
<feature type="domain" description="DUF3821" evidence="3">
    <location>
        <begin position="30"/>
        <end position="248"/>
    </location>
</feature>
<evidence type="ECO:0000313" key="5">
    <source>
        <dbReference type="Proteomes" id="UP000010824"/>
    </source>
</evidence>
<dbReference type="OrthoDB" id="384615at2157"/>
<reference evidence="4 5" key="2">
    <citation type="journal article" date="2014" name="Genome Announc.">
        <title>Complete Genome Sequence of Methanoregula formicica SMSPT, a Mesophilic Hydrogenotrophic Methanogen Isolated from a Methanogenic Upflow Anaerobic Sludge Blanket Reactor.</title>
        <authorList>
            <person name="Yamamoto K."/>
            <person name="Tamaki H."/>
            <person name="Cadillo-Quiroz H."/>
            <person name="Imachi H."/>
            <person name="Kyrpides N."/>
            <person name="Woyke T."/>
            <person name="Goodwin L."/>
            <person name="Zinder S.H."/>
            <person name="Kamagata Y."/>
            <person name="Liu W.T."/>
        </authorList>
    </citation>
    <scope>NUCLEOTIDE SEQUENCE [LARGE SCALE GENOMIC DNA]</scope>
    <source>
        <strain evidence="5">DSM 22288 / NBRC 105244 / SMSP</strain>
    </source>
</reference>
<organism evidence="4 5">
    <name type="scientific">Methanoregula formicica (strain DSM 22288 / NBRC 105244 / SMSP)</name>
    <dbReference type="NCBI Taxonomy" id="593750"/>
    <lineage>
        <taxon>Archaea</taxon>
        <taxon>Methanobacteriati</taxon>
        <taxon>Methanobacteriota</taxon>
        <taxon>Stenosarchaea group</taxon>
        <taxon>Methanomicrobia</taxon>
        <taxon>Methanomicrobiales</taxon>
        <taxon>Methanoregulaceae</taxon>
        <taxon>Methanoregula</taxon>
    </lineage>
</organism>
<dbReference type="Pfam" id="PF12863">
    <property type="entry name" value="DUF3821"/>
    <property type="match status" value="1"/>
</dbReference>
<name>L0HGE7_METFS</name>
<accession>L0HGE7</accession>
<dbReference type="EMBL" id="CP003167">
    <property type="protein sequence ID" value="AGB02393.1"/>
    <property type="molecule type" value="Genomic_DNA"/>
</dbReference>
<dbReference type="eggNOG" id="arCOG08219">
    <property type="taxonomic scope" value="Archaea"/>
</dbReference>
<keyword evidence="5" id="KW-1185">Reference proteome</keyword>
<evidence type="ECO:0000256" key="2">
    <source>
        <dbReference type="SAM" id="Phobius"/>
    </source>
</evidence>
<evidence type="ECO:0000256" key="1">
    <source>
        <dbReference type="SAM" id="MobiDB-lite"/>
    </source>
</evidence>
<dbReference type="RefSeq" id="WP_015285356.1">
    <property type="nucleotide sequence ID" value="NC_019943.1"/>
</dbReference>
<dbReference type="GeneID" id="14307742"/>
<dbReference type="KEGG" id="mfo:Metfor_1353"/>
<dbReference type="AlphaFoldDB" id="L0HGE7"/>
<reference evidence="5" key="1">
    <citation type="submission" date="2011-12" db="EMBL/GenBank/DDBJ databases">
        <title>Complete sequence of Methanoregula formicicum SMSP.</title>
        <authorList>
            <person name="Lucas S."/>
            <person name="Han J."/>
            <person name="Lapidus A."/>
            <person name="Cheng J.-F."/>
            <person name="Goodwin L."/>
            <person name="Pitluck S."/>
            <person name="Peters L."/>
            <person name="Ovchinnikova G."/>
            <person name="Teshima H."/>
            <person name="Detter J.C."/>
            <person name="Han C."/>
            <person name="Tapia R."/>
            <person name="Land M."/>
            <person name="Hauser L."/>
            <person name="Kyrpides N."/>
            <person name="Ivanova N."/>
            <person name="Pagani I."/>
            <person name="Imachi H."/>
            <person name="Tamaki H."/>
            <person name="Sekiguchi Y."/>
            <person name="Kamagata Y."/>
            <person name="Cadillo-Quiroz H."/>
            <person name="Zinder S."/>
            <person name="Liu W.-T."/>
            <person name="Woyke T."/>
        </authorList>
    </citation>
    <scope>NUCLEOTIDE SEQUENCE [LARGE SCALE GENOMIC DNA]</scope>
    <source>
        <strain evidence="5">DSM 22288 / NBRC 105244 / SMSP</strain>
    </source>
</reference>
<keyword evidence="2" id="KW-0812">Transmembrane</keyword>
<feature type="region of interest" description="Disordered" evidence="1">
    <location>
        <begin position="275"/>
        <end position="295"/>
    </location>
</feature>
<protein>
    <recommendedName>
        <fullName evidence="3">DUF3821 domain-containing protein</fullName>
    </recommendedName>
</protein>
<dbReference type="Proteomes" id="UP000010824">
    <property type="component" value="Chromosome"/>
</dbReference>
<dbReference type="STRING" id="593750.Metfor_1353"/>
<proteinExistence type="predicted"/>
<dbReference type="InParanoid" id="L0HGE7"/>
<evidence type="ECO:0000259" key="3">
    <source>
        <dbReference type="Pfam" id="PF12863"/>
    </source>
</evidence>
<gene>
    <name evidence="4" type="ordered locus">Metfor_1353</name>
</gene>
<keyword evidence="2" id="KW-0472">Membrane</keyword>
<dbReference type="InterPro" id="IPR024277">
    <property type="entry name" value="DUF3821"/>
</dbReference>
<keyword evidence="2" id="KW-1133">Transmembrane helix</keyword>
<sequence precursor="true">MQIKYIFCALIVIFLVCSPAAASTKKIASGAPVFIGETDLDISSAIRDCKVIAWWADEADMSGPATKNITIKRVNDVILPVNHFNISPDLFSGYPGNWYCEDKKPTFVVLNVHEPAISIRVWDLDRNEDISGKAVPVTTNITYRIDTNLHQALSYANRTELTPADGFMTVTLTNPVGKDMKNIYTGSVGSSSTQILIFDGTPFMTSPTYYGRNLEAWNRLSRDTTGGYLYPTGTYTFTVVQNLGGMKDSYISADTQSGRTTSSASVTFLPLESPATQTTTVPSETPVTTSPETIPPTTAVTKQAVTLPVTTIEEPPAKVTYSPLTAWAGILGLAGAGALLAQRRD</sequence>